<dbReference type="Proteomes" id="UP001165541">
    <property type="component" value="Unassembled WGS sequence"/>
</dbReference>
<feature type="transmembrane region" description="Helical" evidence="1">
    <location>
        <begin position="33"/>
        <end position="51"/>
    </location>
</feature>
<keyword evidence="1" id="KW-1133">Transmembrane helix</keyword>
<evidence type="ECO:0000313" key="3">
    <source>
        <dbReference type="Proteomes" id="UP001165541"/>
    </source>
</evidence>
<reference evidence="2" key="1">
    <citation type="submission" date="2022-05" db="EMBL/GenBank/DDBJ databases">
        <title>Schlegelella sp. nov., isolated from mangrove soil.</title>
        <authorList>
            <person name="Liu Y."/>
            <person name="Ge X."/>
            <person name="Liu W."/>
        </authorList>
    </citation>
    <scope>NUCLEOTIDE SEQUENCE</scope>
    <source>
        <strain evidence="2">S2-27</strain>
    </source>
</reference>
<feature type="transmembrane region" description="Helical" evidence="1">
    <location>
        <begin position="63"/>
        <end position="81"/>
    </location>
</feature>
<accession>A0ABT0YKG1</accession>
<dbReference type="Pfam" id="PF19447">
    <property type="entry name" value="DUF5985"/>
    <property type="match status" value="1"/>
</dbReference>
<sequence length="85" mass="9247">MASVIYFLCALTAALCAGFLLQAYGRGRYRLLLWSGLCFVGLAINNFLLVLDKLVFPTTDLSLLRSATALAAMLVLLYGLILDSE</sequence>
<comment type="caution">
    <text evidence="2">The sequence shown here is derived from an EMBL/GenBank/DDBJ whole genome shotgun (WGS) entry which is preliminary data.</text>
</comment>
<dbReference type="InterPro" id="IPR046027">
    <property type="entry name" value="DUF5985"/>
</dbReference>
<evidence type="ECO:0000313" key="2">
    <source>
        <dbReference type="EMBL" id="MCM5679221.1"/>
    </source>
</evidence>
<organism evidence="2 3">
    <name type="scientific">Caldimonas mangrovi</name>
    <dbReference type="NCBI Taxonomy" id="2944811"/>
    <lineage>
        <taxon>Bacteria</taxon>
        <taxon>Pseudomonadati</taxon>
        <taxon>Pseudomonadota</taxon>
        <taxon>Betaproteobacteria</taxon>
        <taxon>Burkholderiales</taxon>
        <taxon>Sphaerotilaceae</taxon>
        <taxon>Caldimonas</taxon>
    </lineage>
</organism>
<proteinExistence type="predicted"/>
<dbReference type="EMBL" id="JAMKFE010000003">
    <property type="protein sequence ID" value="MCM5679221.1"/>
    <property type="molecule type" value="Genomic_DNA"/>
</dbReference>
<name>A0ABT0YKG1_9BURK</name>
<keyword evidence="1" id="KW-0472">Membrane</keyword>
<keyword evidence="1" id="KW-0812">Transmembrane</keyword>
<evidence type="ECO:0000256" key="1">
    <source>
        <dbReference type="SAM" id="Phobius"/>
    </source>
</evidence>
<dbReference type="RefSeq" id="WP_251777420.1">
    <property type="nucleotide sequence ID" value="NZ_JAMKFE010000003.1"/>
</dbReference>
<gene>
    <name evidence="2" type="ORF">M8A51_06715</name>
</gene>
<protein>
    <submittedName>
        <fullName evidence="2">DUF5985 family protein</fullName>
    </submittedName>
</protein>
<keyword evidence="3" id="KW-1185">Reference proteome</keyword>